<dbReference type="InterPro" id="IPR012171">
    <property type="entry name" value="Fatty_acid_desaturase"/>
</dbReference>
<evidence type="ECO:0000313" key="4">
    <source>
        <dbReference type="EMBL" id="SMF33937.1"/>
    </source>
</evidence>
<feature type="transmembrane region" description="Helical" evidence="2">
    <location>
        <begin position="249"/>
        <end position="274"/>
    </location>
</feature>
<feature type="region of interest" description="Disordered" evidence="1">
    <location>
        <begin position="1"/>
        <end position="21"/>
    </location>
</feature>
<feature type="transmembrane region" description="Helical" evidence="2">
    <location>
        <begin position="85"/>
        <end position="106"/>
    </location>
</feature>
<dbReference type="Proteomes" id="UP000192911">
    <property type="component" value="Unassembled WGS sequence"/>
</dbReference>
<dbReference type="EMBL" id="FXAH01000005">
    <property type="protein sequence ID" value="SMF33937.1"/>
    <property type="molecule type" value="Genomic_DNA"/>
</dbReference>
<feature type="transmembrane region" description="Helical" evidence="2">
    <location>
        <begin position="60"/>
        <end position="79"/>
    </location>
</feature>
<dbReference type="PANTHER" id="PTHR19353">
    <property type="entry name" value="FATTY ACID DESATURASE 2"/>
    <property type="match status" value="1"/>
</dbReference>
<dbReference type="PANTHER" id="PTHR19353:SF19">
    <property type="entry name" value="DELTA(5) FATTY ACID DESATURASE C-RELATED"/>
    <property type="match status" value="1"/>
</dbReference>
<keyword evidence="2" id="KW-0472">Membrane</keyword>
<feature type="transmembrane region" description="Helical" evidence="2">
    <location>
        <begin position="223"/>
        <end position="243"/>
    </location>
</feature>
<accession>A0A1X7EI47</accession>
<keyword evidence="5" id="KW-1185">Reference proteome</keyword>
<name>A0A1X7EI47_TRICW</name>
<dbReference type="OrthoDB" id="104711at2"/>
<evidence type="ECO:0000256" key="1">
    <source>
        <dbReference type="SAM" id="MobiDB-lite"/>
    </source>
</evidence>
<dbReference type="STRING" id="28094.SAMN06295900_105407"/>
<gene>
    <name evidence="4" type="ORF">SAMN06295900_105407</name>
</gene>
<reference evidence="5" key="1">
    <citation type="submission" date="2017-04" db="EMBL/GenBank/DDBJ databases">
        <authorList>
            <person name="Varghese N."/>
            <person name="Submissions S."/>
        </authorList>
    </citation>
    <scope>NUCLEOTIDE SEQUENCE [LARGE SCALE GENOMIC DNA]</scope>
    <source>
        <strain evidence="5">Ballard 720</strain>
    </source>
</reference>
<proteinExistence type="predicted"/>
<dbReference type="CDD" id="cd03506">
    <property type="entry name" value="Delta6-FADS-like"/>
    <property type="match status" value="1"/>
</dbReference>
<dbReference type="Pfam" id="PF00487">
    <property type="entry name" value="FA_desaturase"/>
    <property type="match status" value="1"/>
</dbReference>
<dbReference type="GO" id="GO:0016020">
    <property type="term" value="C:membrane"/>
    <property type="evidence" value="ECO:0007669"/>
    <property type="project" value="TreeGrafter"/>
</dbReference>
<dbReference type="GO" id="GO:0008610">
    <property type="term" value="P:lipid biosynthetic process"/>
    <property type="evidence" value="ECO:0007669"/>
    <property type="project" value="UniProtKB-ARBA"/>
</dbReference>
<feature type="transmembrane region" description="Helical" evidence="2">
    <location>
        <begin position="183"/>
        <end position="202"/>
    </location>
</feature>
<protein>
    <submittedName>
        <fullName evidence="4">Linoleoyl-CoA desaturase</fullName>
    </submittedName>
</protein>
<keyword evidence="2" id="KW-0812">Transmembrane</keyword>
<dbReference type="AlphaFoldDB" id="A0A1X7EI47"/>
<feature type="domain" description="Fatty acid desaturase" evidence="3">
    <location>
        <begin position="91"/>
        <end position="358"/>
    </location>
</feature>
<dbReference type="InterPro" id="IPR005804">
    <property type="entry name" value="FA_desaturase_dom"/>
</dbReference>
<organism evidence="4 5">
    <name type="scientific">Trinickia caryophylli</name>
    <name type="common">Paraburkholderia caryophylli</name>
    <dbReference type="NCBI Taxonomy" id="28094"/>
    <lineage>
        <taxon>Bacteria</taxon>
        <taxon>Pseudomonadati</taxon>
        <taxon>Pseudomonadota</taxon>
        <taxon>Betaproteobacteria</taxon>
        <taxon>Burkholderiales</taxon>
        <taxon>Burkholderiaceae</taxon>
        <taxon>Trinickia</taxon>
    </lineage>
</organism>
<dbReference type="GO" id="GO:0016717">
    <property type="term" value="F:oxidoreductase activity, acting on paired donors, with oxidation of a pair of donors resulting in the reduction of molecular oxygen to two molecules of water"/>
    <property type="evidence" value="ECO:0007669"/>
    <property type="project" value="TreeGrafter"/>
</dbReference>
<evidence type="ECO:0000259" key="3">
    <source>
        <dbReference type="Pfam" id="PF00487"/>
    </source>
</evidence>
<sequence length="384" mass="42913">MPPELRADCSNSESGRLGRGPRTYPQFRAAHHSGFSEELRAAGREYLAGHGDYRYGNVATVLKAVALAAASGGLFYASLQCANAMTFVCLYVAAVVAAVMLSVNTLHDASHGALFRSAALNAITMRIVSLPLGFEPVYWQARHVRYHHPHANIEHHDLDTAANRFLRQTPFQQWYPQFRFQHLYWPLIAGLSMSYIGWVYDWSDRLGTTPLASDRLLPGVRGWTLFVASKLFHLGAFLIFPLATLGPDIGHGAVVAAYVLGQIVASCVLLTLILGTHWADTHFYDVSDGNPLPHTRDEHAFLTCCDWSPGWRFASHWLGGLNHHLTHHLFPSYSHRHYAALAEIVEHLAARHGLPYRCLRYGELLRAQQRFLKSMGARPDHPHA</sequence>
<evidence type="ECO:0000256" key="2">
    <source>
        <dbReference type="SAM" id="Phobius"/>
    </source>
</evidence>
<keyword evidence="2" id="KW-1133">Transmembrane helix</keyword>
<evidence type="ECO:0000313" key="5">
    <source>
        <dbReference type="Proteomes" id="UP000192911"/>
    </source>
</evidence>